<dbReference type="EMBL" id="MN029011">
    <property type="protein sequence ID" value="QEA09775.1"/>
    <property type="molecule type" value="Genomic_DNA"/>
</dbReference>
<reference evidence="1 2" key="1">
    <citation type="journal article" date="2020" name="Phage (New Rochelle)">
        <title>A New High-Throughput Screening Method for Phages: Enabling Crude Isolation and Fast Identification of Diverse Phages with Therapeutic Potential.</title>
        <authorList>
            <person name="Olsen N.S."/>
            <person name="Hendriksen N.B."/>
            <person name="Hansen L.H."/>
            <person name="Kot W."/>
        </authorList>
    </citation>
    <scope>NUCLEOTIDE SEQUENCE [LARGE SCALE GENOMIC DNA]</scope>
</reference>
<protein>
    <submittedName>
        <fullName evidence="1">Cas4 family CRISPR-associated exonuclease</fullName>
    </submittedName>
</protein>
<dbReference type="Gene3D" id="3.90.320.10">
    <property type="match status" value="1"/>
</dbReference>
<dbReference type="KEGG" id="vg:77947982"/>
<dbReference type="InterPro" id="IPR011604">
    <property type="entry name" value="PDDEXK-like_dom_sf"/>
</dbReference>
<dbReference type="GO" id="GO:0004527">
    <property type="term" value="F:exonuclease activity"/>
    <property type="evidence" value="ECO:0007669"/>
    <property type="project" value="UniProtKB-KW"/>
</dbReference>
<evidence type="ECO:0000313" key="1">
    <source>
        <dbReference type="EMBL" id="QEA09775.1"/>
    </source>
</evidence>
<sequence>MTVYVAHDVKAAIEAAIEADQGATYRMWLGRVIPHMGDAYNAENHPFRSHMGASMIGKECGRAIWYSWNWVTRPKFSGRMLRLFNRGHLEEARFIAQLLTIGVKVWQQDANGKQYRISDAGGHFGGSGDGIAACLPGINADQQVLLEFKTHSEKSFKDLVANGVRESKPEHFFQMQTYMHKMGLCLALYGAVNKNNDETYWEWVVLEPETGEQLIDRAVKLVGFDGVPPRMSESPGAWKCKMCDHRPVCHLGAAPDVNCRTCAYSRPGTDGTGLWYCHQGMTPEPLKDEIKYNGCNHYTKRASL</sequence>
<accession>A0A7S5EBN2</accession>
<dbReference type="GeneID" id="77947982"/>
<name>A0A7S5EBN2_9CAUD</name>
<keyword evidence="1" id="KW-0269">Exonuclease</keyword>
<keyword evidence="2" id="KW-1185">Reference proteome</keyword>
<keyword evidence="1" id="KW-0378">Hydrolase</keyword>
<dbReference type="RefSeq" id="YP_010671727.1">
    <property type="nucleotide sequence ID" value="NC_070970.1"/>
</dbReference>
<evidence type="ECO:0000313" key="2">
    <source>
        <dbReference type="Proteomes" id="UP000617051"/>
    </source>
</evidence>
<organism evidence="1 2">
    <name type="scientific">Pseudomonas phage Iggy</name>
    <dbReference type="NCBI Taxonomy" id="2592193"/>
    <lineage>
        <taxon>Viruses</taxon>
        <taxon>Duplodnaviria</taxon>
        <taxon>Heunggongvirae</taxon>
        <taxon>Uroviricota</taxon>
        <taxon>Caudoviricetes</taxon>
        <taxon>Queuovirinae</taxon>
        <taxon>Iggyvirus</taxon>
        <taxon>Iggyvirus iggy</taxon>
    </lineage>
</organism>
<proteinExistence type="predicted"/>
<dbReference type="Proteomes" id="UP000617051">
    <property type="component" value="Segment"/>
</dbReference>
<keyword evidence="1" id="KW-0540">Nuclease</keyword>